<dbReference type="SUPFAM" id="SSF53850">
    <property type="entry name" value="Periplasmic binding protein-like II"/>
    <property type="match status" value="1"/>
</dbReference>
<evidence type="ECO:0000256" key="2">
    <source>
        <dbReference type="ARBA" id="ARBA00023015"/>
    </source>
</evidence>
<name>C9LUQ8_SELS3</name>
<evidence type="ECO:0000256" key="3">
    <source>
        <dbReference type="ARBA" id="ARBA00023125"/>
    </source>
</evidence>
<dbReference type="Pfam" id="PF00126">
    <property type="entry name" value="HTH_1"/>
    <property type="match status" value="1"/>
</dbReference>
<organism evidence="7 8">
    <name type="scientific">Selenomonas sputigena (strain ATCC 35185 / DSM 20758 / CCUG 44933 / VPI D19B-28)</name>
    <dbReference type="NCBI Taxonomy" id="546271"/>
    <lineage>
        <taxon>Bacteria</taxon>
        <taxon>Bacillati</taxon>
        <taxon>Bacillota</taxon>
        <taxon>Negativicutes</taxon>
        <taxon>Selenomonadales</taxon>
        <taxon>Selenomonadaceae</taxon>
        <taxon>Selenomonas</taxon>
    </lineage>
</organism>
<dbReference type="Pfam" id="PF03466">
    <property type="entry name" value="LysR_substrate"/>
    <property type="match status" value="1"/>
</dbReference>
<evidence type="ECO:0000313" key="8">
    <source>
        <dbReference type="Proteomes" id="UP000003505"/>
    </source>
</evidence>
<evidence type="ECO:0000256" key="4">
    <source>
        <dbReference type="ARBA" id="ARBA00023163"/>
    </source>
</evidence>
<dbReference type="PRINTS" id="PR00039">
    <property type="entry name" value="HTHLYSR"/>
</dbReference>
<dbReference type="EMBL" id="ACKP02000017">
    <property type="protein sequence ID" value="EEX77393.1"/>
    <property type="molecule type" value="Genomic_DNA"/>
</dbReference>
<dbReference type="GO" id="GO:0003700">
    <property type="term" value="F:DNA-binding transcription factor activity"/>
    <property type="evidence" value="ECO:0007669"/>
    <property type="project" value="InterPro"/>
</dbReference>
<dbReference type="STRING" id="546271.Selsp_0825"/>
<dbReference type="EMBL" id="CP002637">
    <property type="protein sequence ID" value="AEB99789.1"/>
    <property type="molecule type" value="Genomic_DNA"/>
</dbReference>
<evidence type="ECO:0000313" key="9">
    <source>
        <dbReference type="Proteomes" id="UP000011124"/>
    </source>
</evidence>
<dbReference type="InterPro" id="IPR000847">
    <property type="entry name" value="LysR_HTH_N"/>
</dbReference>
<dbReference type="SUPFAM" id="SSF46785">
    <property type="entry name" value="Winged helix' DNA-binding domain"/>
    <property type="match status" value="1"/>
</dbReference>
<dbReference type="KEGG" id="ssg:Selsp_0825"/>
<accession>C9LUQ8</accession>
<keyword evidence="3" id="KW-0238">DNA-binding</keyword>
<dbReference type="AlphaFoldDB" id="C9LUQ8"/>
<reference evidence="6 9" key="2">
    <citation type="submission" date="2011-04" db="EMBL/GenBank/DDBJ databases">
        <title>The complete genome of Selenomonas sputigena DSM 20758.</title>
        <authorList>
            <consortium name="US DOE Joint Genome Institute (JGI-PGF)"/>
            <person name="Lucas S."/>
            <person name="Copeland A."/>
            <person name="Lapidus A."/>
            <person name="Bruce D."/>
            <person name="Goodwin L."/>
            <person name="Pitluck S."/>
            <person name="Peters L."/>
            <person name="Kyrpides N."/>
            <person name="Mavromatis K."/>
            <person name="Ivanova N."/>
            <person name="Ovchinnikova G."/>
            <person name="Teshima H."/>
            <person name="Detter J.C."/>
            <person name="Tapia R."/>
            <person name="Han C."/>
            <person name="Land M."/>
            <person name="Hauser L."/>
            <person name="Markowitz V."/>
            <person name="Cheng J.-F."/>
            <person name="Hugenholtz P."/>
            <person name="Woyke T."/>
            <person name="Wu D."/>
            <person name="Gronow S."/>
            <person name="Wellnitz S."/>
            <person name="Schneider S."/>
            <person name="Klenk H.-P."/>
            <person name="Eisen J.A."/>
        </authorList>
    </citation>
    <scope>NUCLEOTIDE SEQUENCE [LARGE SCALE GENOMIC DNA]</scope>
    <source>
        <strain evidence="6">ATCC 35185</strain>
        <strain evidence="9">ATCC 35185 / DSM 20758 / VPI D19B-28</strain>
    </source>
</reference>
<dbReference type="Gene3D" id="3.40.190.290">
    <property type="match status" value="1"/>
</dbReference>
<dbReference type="eggNOG" id="COG0583">
    <property type="taxonomic scope" value="Bacteria"/>
</dbReference>
<evidence type="ECO:0000256" key="1">
    <source>
        <dbReference type="ARBA" id="ARBA00009437"/>
    </source>
</evidence>
<dbReference type="InterPro" id="IPR005119">
    <property type="entry name" value="LysR_subst-bd"/>
</dbReference>
<dbReference type="OrthoDB" id="1631201at2"/>
<gene>
    <name evidence="6" type="ordered locus">Selsp_0825</name>
    <name evidence="7" type="ORF">SELSPUOL_01194</name>
</gene>
<keyword evidence="2" id="KW-0805">Transcription regulation</keyword>
<evidence type="ECO:0000313" key="7">
    <source>
        <dbReference type="EMBL" id="EEX77393.1"/>
    </source>
</evidence>
<dbReference type="RefSeq" id="WP_006192465.1">
    <property type="nucleotide sequence ID" value="NC_015437.1"/>
</dbReference>
<dbReference type="Proteomes" id="UP000011124">
    <property type="component" value="Chromosome"/>
</dbReference>
<dbReference type="PROSITE" id="PS50931">
    <property type="entry name" value="HTH_LYSR"/>
    <property type="match status" value="1"/>
</dbReference>
<dbReference type="GO" id="GO:0000976">
    <property type="term" value="F:transcription cis-regulatory region binding"/>
    <property type="evidence" value="ECO:0007669"/>
    <property type="project" value="TreeGrafter"/>
</dbReference>
<dbReference type="Proteomes" id="UP000003505">
    <property type="component" value="Unassembled WGS sequence"/>
</dbReference>
<sequence>MGELPSIHQLECFIIYGRVRNFSLAAQEANITQSAFSVQMKKLEEAVGVTLIRRSTRGSDLTEAGTAFLAKAQLCVEQLRDAVAEMQESVKRTPAELNVAVLRSLGDVHMNRHVSYFQKQNEKICLNVFEMEEDEIRCGILEDRIDVASVYRLEGMSFDGWECVHFSDDDIVFYAPCLAPAEGDAARSWAAKQPLVFYPAKSSMNRVYERYFSEEMPIVAARLSTPYAMVHFCRENPAGALLPRRFIEALSITSGFASLAPALTLDAVLVYKKENPRLRHIRTYVEHVQQIYQSTI</sequence>
<dbReference type="HOGENOM" id="CLU_039613_12_0_9"/>
<evidence type="ECO:0000313" key="6">
    <source>
        <dbReference type="EMBL" id="AEB99789.1"/>
    </source>
</evidence>
<dbReference type="CDD" id="cd05466">
    <property type="entry name" value="PBP2_LTTR_substrate"/>
    <property type="match status" value="1"/>
</dbReference>
<keyword evidence="4" id="KW-0804">Transcription</keyword>
<feature type="domain" description="HTH lysR-type" evidence="5">
    <location>
        <begin position="5"/>
        <end position="62"/>
    </location>
</feature>
<comment type="similarity">
    <text evidence="1">Belongs to the LysR transcriptional regulatory family.</text>
</comment>
<reference evidence="7 8" key="1">
    <citation type="submission" date="2009-09" db="EMBL/GenBank/DDBJ databases">
        <authorList>
            <person name="Weinstock G."/>
            <person name="Sodergren E."/>
            <person name="Clifton S."/>
            <person name="Fulton L."/>
            <person name="Fulton B."/>
            <person name="Courtney L."/>
            <person name="Fronick C."/>
            <person name="Harrison M."/>
            <person name="Strong C."/>
            <person name="Farmer C."/>
            <person name="Delahaunty K."/>
            <person name="Markovic C."/>
            <person name="Hall O."/>
            <person name="Minx P."/>
            <person name="Tomlinson C."/>
            <person name="Mitreva M."/>
            <person name="Nelson J."/>
            <person name="Hou S."/>
            <person name="Wollam A."/>
            <person name="Pepin K.H."/>
            <person name="Johnson M."/>
            <person name="Bhonagiri V."/>
            <person name="Nash W.E."/>
            <person name="Warren W."/>
            <person name="Chinwalla A."/>
            <person name="Mardis E.R."/>
            <person name="Wilson R.K."/>
        </authorList>
    </citation>
    <scope>NUCLEOTIDE SEQUENCE [LARGE SCALE GENOMIC DNA]</scope>
    <source>
        <strain evidence="7">ATCC 35185</strain>
        <strain evidence="8">ATCC 35185 / DSM 20758 / VPI D19B-28</strain>
    </source>
</reference>
<dbReference type="PANTHER" id="PTHR30126">
    <property type="entry name" value="HTH-TYPE TRANSCRIPTIONAL REGULATOR"/>
    <property type="match status" value="1"/>
</dbReference>
<keyword evidence="9" id="KW-1185">Reference proteome</keyword>
<dbReference type="Gene3D" id="1.10.10.10">
    <property type="entry name" value="Winged helix-like DNA-binding domain superfamily/Winged helix DNA-binding domain"/>
    <property type="match status" value="1"/>
</dbReference>
<dbReference type="InterPro" id="IPR036390">
    <property type="entry name" value="WH_DNA-bd_sf"/>
</dbReference>
<proteinExistence type="inferred from homology"/>
<dbReference type="PANTHER" id="PTHR30126:SF40">
    <property type="entry name" value="HTH-TYPE TRANSCRIPTIONAL REGULATOR GLTR"/>
    <property type="match status" value="1"/>
</dbReference>
<dbReference type="InterPro" id="IPR036388">
    <property type="entry name" value="WH-like_DNA-bd_sf"/>
</dbReference>
<evidence type="ECO:0000259" key="5">
    <source>
        <dbReference type="PROSITE" id="PS50931"/>
    </source>
</evidence>
<protein>
    <submittedName>
        <fullName evidence="7">Transcriptional regulator, LysR family</fullName>
    </submittedName>
</protein>